<evidence type="ECO:0000256" key="1">
    <source>
        <dbReference type="ARBA" id="ARBA00023015"/>
    </source>
</evidence>
<dbReference type="InterPro" id="IPR016032">
    <property type="entry name" value="Sig_transdc_resp-reg_C-effctor"/>
</dbReference>
<dbReference type="SMART" id="SM00421">
    <property type="entry name" value="HTH_LUXR"/>
    <property type="match status" value="1"/>
</dbReference>
<dbReference type="GO" id="GO:0016987">
    <property type="term" value="F:sigma factor activity"/>
    <property type="evidence" value="ECO:0007669"/>
    <property type="project" value="InterPro"/>
</dbReference>
<keyword evidence="2" id="KW-0238">DNA-binding</keyword>
<dbReference type="Gene3D" id="1.10.10.10">
    <property type="entry name" value="Winged helix-like DNA-binding domain superfamily/Winged helix DNA-binding domain"/>
    <property type="match status" value="1"/>
</dbReference>
<keyword evidence="6" id="KW-1185">Reference proteome</keyword>
<dbReference type="SUPFAM" id="SSF46894">
    <property type="entry name" value="C-terminal effector domain of the bipartite response regulators"/>
    <property type="match status" value="1"/>
</dbReference>
<comment type="caution">
    <text evidence="5">The sequence shown here is derived from an EMBL/GenBank/DDBJ whole genome shotgun (WGS) entry which is preliminary data.</text>
</comment>
<keyword evidence="1" id="KW-0805">Transcription regulation</keyword>
<dbReference type="Pfam" id="PF03472">
    <property type="entry name" value="Autoind_bind"/>
    <property type="match status" value="1"/>
</dbReference>
<evidence type="ECO:0000256" key="2">
    <source>
        <dbReference type="ARBA" id="ARBA00023125"/>
    </source>
</evidence>
<dbReference type="InterPro" id="IPR000792">
    <property type="entry name" value="Tscrpt_reg_LuxR_C"/>
</dbReference>
<protein>
    <submittedName>
        <fullName evidence="5">LuxR family transcriptional regulator</fullName>
    </submittedName>
</protein>
<dbReference type="Pfam" id="PF08281">
    <property type="entry name" value="Sigma70_r4_2"/>
    <property type="match status" value="1"/>
</dbReference>
<dbReference type="GO" id="GO:0003677">
    <property type="term" value="F:DNA binding"/>
    <property type="evidence" value="ECO:0007669"/>
    <property type="project" value="UniProtKB-KW"/>
</dbReference>
<dbReference type="InterPro" id="IPR036693">
    <property type="entry name" value="TF_LuxR_autoind-bd_dom_sf"/>
</dbReference>
<dbReference type="InterPro" id="IPR013249">
    <property type="entry name" value="RNA_pol_sigma70_r4_t2"/>
</dbReference>
<name>A0A2T6BAM6_9RHOB</name>
<evidence type="ECO:0000313" key="6">
    <source>
        <dbReference type="Proteomes" id="UP000244224"/>
    </source>
</evidence>
<gene>
    <name evidence="5" type="ORF">C8N34_10115</name>
</gene>
<dbReference type="PANTHER" id="PTHR44688:SF16">
    <property type="entry name" value="DNA-BINDING TRANSCRIPTIONAL ACTIVATOR DEVR_DOSR"/>
    <property type="match status" value="1"/>
</dbReference>
<organism evidence="5 6">
    <name type="scientific">Gemmobacter caeni</name>
    <dbReference type="NCBI Taxonomy" id="589035"/>
    <lineage>
        <taxon>Bacteria</taxon>
        <taxon>Pseudomonadati</taxon>
        <taxon>Pseudomonadota</taxon>
        <taxon>Alphaproteobacteria</taxon>
        <taxon>Rhodobacterales</taxon>
        <taxon>Paracoccaceae</taxon>
        <taxon>Gemmobacter</taxon>
    </lineage>
</organism>
<dbReference type="InterPro" id="IPR005143">
    <property type="entry name" value="TF_LuxR_autoind-bd_dom"/>
</dbReference>
<dbReference type="EMBL" id="QBKP01000001">
    <property type="protein sequence ID" value="PTX53103.1"/>
    <property type="molecule type" value="Genomic_DNA"/>
</dbReference>
<reference evidence="5 6" key="1">
    <citation type="submission" date="2018-04" db="EMBL/GenBank/DDBJ databases">
        <title>Genomic Encyclopedia of Archaeal and Bacterial Type Strains, Phase II (KMG-II): from individual species to whole genera.</title>
        <authorList>
            <person name="Goeker M."/>
        </authorList>
    </citation>
    <scope>NUCLEOTIDE SEQUENCE [LARGE SCALE GENOMIC DNA]</scope>
    <source>
        <strain evidence="5 6">DSM 21823</strain>
    </source>
</reference>
<sequence length="262" mass="28603">MLVTRILDLLNGIATAKQTAEVWSMATGFFADLGFARVNYGFSRFRHGASMGRPEDMLFLSTFDPGYGQMYFGGGFYARTPLYRWALEHDGLCTWRWVAERHAAGQLAPDEAQSVAQNAALGLTAGITISFPEASPRQKGALGLAADPGLNHDDVDAVVAGEGAALQAVAHAMHLRICHLPFTPQRRTLSQRQREALEWVAEGKTTQEVAQRMGVSVAMVEKHLRLARQALNVETTAQAVAKGTLLNEILHHRLSPVLRAAE</sequence>
<dbReference type="PROSITE" id="PS50043">
    <property type="entry name" value="HTH_LUXR_2"/>
    <property type="match status" value="1"/>
</dbReference>
<evidence type="ECO:0000259" key="4">
    <source>
        <dbReference type="PROSITE" id="PS50043"/>
    </source>
</evidence>
<accession>A0A2T6BAM6</accession>
<dbReference type="CDD" id="cd06170">
    <property type="entry name" value="LuxR_C_like"/>
    <property type="match status" value="1"/>
</dbReference>
<dbReference type="SUPFAM" id="SSF75516">
    <property type="entry name" value="Pheromone-binding domain of LuxR-like quorum-sensing transcription factors"/>
    <property type="match status" value="1"/>
</dbReference>
<feature type="domain" description="HTH luxR-type" evidence="4">
    <location>
        <begin position="181"/>
        <end position="247"/>
    </location>
</feature>
<keyword evidence="3" id="KW-0804">Transcription</keyword>
<dbReference type="AlphaFoldDB" id="A0A2T6BAM6"/>
<dbReference type="InterPro" id="IPR036388">
    <property type="entry name" value="WH-like_DNA-bd_sf"/>
</dbReference>
<evidence type="ECO:0000313" key="5">
    <source>
        <dbReference type="EMBL" id="PTX53103.1"/>
    </source>
</evidence>
<evidence type="ECO:0000256" key="3">
    <source>
        <dbReference type="ARBA" id="ARBA00023163"/>
    </source>
</evidence>
<proteinExistence type="predicted"/>
<dbReference type="PANTHER" id="PTHR44688">
    <property type="entry name" value="DNA-BINDING TRANSCRIPTIONAL ACTIVATOR DEVR_DOSR"/>
    <property type="match status" value="1"/>
</dbReference>
<dbReference type="Proteomes" id="UP000244224">
    <property type="component" value="Unassembled WGS sequence"/>
</dbReference>
<dbReference type="Gene3D" id="3.30.450.80">
    <property type="entry name" value="Transcription factor LuxR-like, autoinducer-binding domain"/>
    <property type="match status" value="1"/>
</dbReference>
<dbReference type="GO" id="GO:0006352">
    <property type="term" value="P:DNA-templated transcription initiation"/>
    <property type="evidence" value="ECO:0007669"/>
    <property type="project" value="InterPro"/>
</dbReference>